<dbReference type="Gene3D" id="3.40.190.10">
    <property type="entry name" value="Periplasmic binding protein-like II"/>
    <property type="match status" value="2"/>
</dbReference>
<keyword evidence="2" id="KW-1185">Reference proteome</keyword>
<protein>
    <submittedName>
        <fullName evidence="1">Transporter substrate-binding domain-containing protein</fullName>
    </submittedName>
</protein>
<evidence type="ECO:0000313" key="2">
    <source>
        <dbReference type="Proteomes" id="UP000634011"/>
    </source>
</evidence>
<organism evidence="1 2">
    <name type="scientific">Undibacterium jejuense</name>
    <dbReference type="NCBI Taxonomy" id="1344949"/>
    <lineage>
        <taxon>Bacteria</taxon>
        <taxon>Pseudomonadati</taxon>
        <taxon>Pseudomonadota</taxon>
        <taxon>Betaproteobacteria</taxon>
        <taxon>Burkholderiales</taxon>
        <taxon>Oxalobacteraceae</taxon>
        <taxon>Undibacterium</taxon>
    </lineage>
</organism>
<dbReference type="PANTHER" id="PTHR35936:SF25">
    <property type="entry name" value="ABC TRANSPORTER SUBSTRATE-BINDING PROTEIN"/>
    <property type="match status" value="1"/>
</dbReference>
<evidence type="ECO:0000313" key="1">
    <source>
        <dbReference type="EMBL" id="MBC3862020.1"/>
    </source>
</evidence>
<gene>
    <name evidence="1" type="ORF">H8K32_07930</name>
</gene>
<comment type="caution">
    <text evidence="1">The sequence shown here is derived from an EMBL/GenBank/DDBJ whole genome shotgun (WGS) entry which is preliminary data.</text>
</comment>
<dbReference type="EMBL" id="JACOFV010000006">
    <property type="protein sequence ID" value="MBC3862020.1"/>
    <property type="molecule type" value="Genomic_DNA"/>
</dbReference>
<dbReference type="RefSeq" id="WP_186911947.1">
    <property type="nucleotide sequence ID" value="NZ_JACOFV010000006.1"/>
</dbReference>
<dbReference type="Proteomes" id="UP000634011">
    <property type="component" value="Unassembled WGS sequence"/>
</dbReference>
<reference evidence="1" key="1">
    <citation type="submission" date="2020-08" db="EMBL/GenBank/DDBJ databases">
        <title>Novel species isolated from subtropical streams in China.</title>
        <authorList>
            <person name="Lu H."/>
        </authorList>
    </citation>
    <scope>NUCLEOTIDE SEQUENCE</scope>
    <source>
        <strain evidence="1">KACC 12607</strain>
    </source>
</reference>
<dbReference type="AlphaFoldDB" id="A0A923KKK6"/>
<dbReference type="PANTHER" id="PTHR35936">
    <property type="entry name" value="MEMBRANE-BOUND LYTIC MUREIN TRANSGLYCOSYLASE F"/>
    <property type="match status" value="1"/>
</dbReference>
<proteinExistence type="predicted"/>
<dbReference type="SUPFAM" id="SSF53850">
    <property type="entry name" value="Periplasmic binding protein-like II"/>
    <property type="match status" value="1"/>
</dbReference>
<accession>A0A923KKK6</accession>
<sequence>MRGFPTLLNAIFVAVILTSLPITAASAPVDRLRLASLDWSPYVSPSLPDEGFVAAIVKAAAQKSQSEVSIDYFPWSRTVQVGLNDADYAGYFPAFYLKEREKSCYFSNTLGNSTVGFASLKNKLFDWQTLQDLQFYYIGVVQDYANGEEFDALVKQRIIRTDTAPSDISNVRKLLAGRVDVIVIDKNVLRQLLITDNSLSKDKLNIVFHAKELTNFSMHICFQHTARGLRLQKIFNAGLNTLNIKQLENQYFLQLQPGVVSKSTAH</sequence>
<name>A0A923KKK6_9BURK</name>